<dbReference type="EMBL" id="BGPR01174384">
    <property type="protein sequence ID" value="GBM41863.1"/>
    <property type="molecule type" value="Genomic_DNA"/>
</dbReference>
<feature type="region of interest" description="Disordered" evidence="1">
    <location>
        <begin position="45"/>
        <end position="67"/>
    </location>
</feature>
<dbReference type="OrthoDB" id="125347at2759"/>
<dbReference type="EMBL" id="BGPR01174408">
    <property type="protein sequence ID" value="GBM41946.1"/>
    <property type="molecule type" value="Genomic_DNA"/>
</dbReference>
<reference evidence="2 6" key="1">
    <citation type="journal article" date="2019" name="Sci. Rep.">
        <title>Orb-weaving spider Araneus ventricosus genome elucidates the spidroin gene catalogue.</title>
        <authorList>
            <person name="Kono N."/>
            <person name="Nakamura H."/>
            <person name="Ohtoshi R."/>
            <person name="Moran D.A.P."/>
            <person name="Shinohara A."/>
            <person name="Yoshida Y."/>
            <person name="Fujiwara M."/>
            <person name="Mori M."/>
            <person name="Tomita M."/>
            <person name="Arakawa K."/>
        </authorList>
    </citation>
    <scope>NUCLEOTIDE SEQUENCE [LARGE SCALE GENOMIC DNA]</scope>
</reference>
<evidence type="ECO:0000313" key="3">
    <source>
        <dbReference type="EMBL" id="GBM41914.1"/>
    </source>
</evidence>
<evidence type="ECO:0000313" key="6">
    <source>
        <dbReference type="Proteomes" id="UP000499080"/>
    </source>
</evidence>
<proteinExistence type="predicted"/>
<protein>
    <submittedName>
        <fullName evidence="2">Uncharacterized protein</fullName>
    </submittedName>
</protein>
<sequence length="92" mass="10684">LAELIRKSLGFEECDNKTFKTGPNVMSMTQAIKYWRTLKSLPVSDYRDSCDDEEEPNNNDRAEKRPFSEEAFHCLETAMKSIEQQEECDADQ</sequence>
<evidence type="ECO:0000313" key="4">
    <source>
        <dbReference type="EMBL" id="GBM41946.1"/>
    </source>
</evidence>
<dbReference type="Proteomes" id="UP000499080">
    <property type="component" value="Unassembled WGS sequence"/>
</dbReference>
<dbReference type="EMBL" id="BGPR01174401">
    <property type="protein sequence ID" value="GBM41914.1"/>
    <property type="molecule type" value="Genomic_DNA"/>
</dbReference>
<feature type="non-terminal residue" evidence="2">
    <location>
        <position position="1"/>
    </location>
</feature>
<gene>
    <name evidence="5" type="ORF">AVEN_110984-2_1</name>
    <name evidence="2" type="ORF">AVEN_2730-2_1</name>
    <name evidence="3" type="ORF">AVEN_46910-2_1</name>
    <name evidence="4" type="ORF">AVEN_82364_1</name>
</gene>
<feature type="compositionally biased region" description="Basic and acidic residues" evidence="1">
    <location>
        <begin position="58"/>
        <end position="67"/>
    </location>
</feature>
<evidence type="ECO:0000313" key="5">
    <source>
        <dbReference type="EMBL" id="GBM41961.1"/>
    </source>
</evidence>
<evidence type="ECO:0000256" key="1">
    <source>
        <dbReference type="SAM" id="MobiDB-lite"/>
    </source>
</evidence>
<dbReference type="AlphaFoldDB" id="A0A4Y2FL37"/>
<keyword evidence="6" id="KW-1185">Reference proteome</keyword>
<organism evidence="2 6">
    <name type="scientific">Araneus ventricosus</name>
    <name type="common">Orbweaver spider</name>
    <name type="synonym">Epeira ventricosa</name>
    <dbReference type="NCBI Taxonomy" id="182803"/>
    <lineage>
        <taxon>Eukaryota</taxon>
        <taxon>Metazoa</taxon>
        <taxon>Ecdysozoa</taxon>
        <taxon>Arthropoda</taxon>
        <taxon>Chelicerata</taxon>
        <taxon>Arachnida</taxon>
        <taxon>Araneae</taxon>
        <taxon>Araneomorphae</taxon>
        <taxon>Entelegynae</taxon>
        <taxon>Araneoidea</taxon>
        <taxon>Araneidae</taxon>
        <taxon>Araneus</taxon>
    </lineage>
</organism>
<evidence type="ECO:0000313" key="2">
    <source>
        <dbReference type="EMBL" id="GBM41863.1"/>
    </source>
</evidence>
<accession>A0A4Y2FL37</accession>
<comment type="caution">
    <text evidence="2">The sequence shown here is derived from an EMBL/GenBank/DDBJ whole genome shotgun (WGS) entry which is preliminary data.</text>
</comment>
<name>A0A4Y2FL37_ARAVE</name>
<dbReference type="EMBL" id="BGPR01174415">
    <property type="protein sequence ID" value="GBM41961.1"/>
    <property type="molecule type" value="Genomic_DNA"/>
</dbReference>